<dbReference type="eggNOG" id="ENOG502SSWE">
    <property type="taxonomic scope" value="Eukaryota"/>
</dbReference>
<evidence type="ECO:0000313" key="2">
    <source>
        <dbReference type="EMBL" id="EAW09538.1"/>
    </source>
</evidence>
<dbReference type="Pfam" id="PF04681">
    <property type="entry name" value="Bys1"/>
    <property type="match status" value="1"/>
</dbReference>
<dbReference type="RefSeq" id="XP_001270964.1">
    <property type="nucleotide sequence ID" value="XM_001270963.1"/>
</dbReference>
<gene>
    <name evidence="2" type="ORF">ACLA_037450</name>
</gene>
<feature type="chain" id="PRO_5002633643" evidence="1">
    <location>
        <begin position="19"/>
        <end position="181"/>
    </location>
</feature>
<sequence>MMFSKALVATAFATLTSALPHVMRSGNSTTTESGGGSVQIVNQLDQTVYAWSVADRVSDMHTLSANGGSYTEKWRTNDNGGGISIKLSTKPDQSDVLQFEYTQSDQTIFWDMSCIDLGVQSEFTKYGFSVTPSKSGDKSDCPSVNCHAGDTACAEAYLQPKDDHATHGCPIDTAFTLNIGN</sequence>
<keyword evidence="3" id="KW-1185">Reference proteome</keyword>
<dbReference type="OrthoDB" id="5144514at2759"/>
<dbReference type="VEuPathDB" id="FungiDB:ACLA_037450"/>
<protein>
    <submittedName>
        <fullName evidence="2">Extracellular thaumatin domain protein, putative</fullName>
    </submittedName>
</protein>
<accession>A1CK64</accession>
<reference evidence="2 3" key="1">
    <citation type="journal article" date="2008" name="PLoS Genet.">
        <title>Genomic islands in the pathogenic filamentous fungus Aspergillus fumigatus.</title>
        <authorList>
            <person name="Fedorova N.D."/>
            <person name="Khaldi N."/>
            <person name="Joardar V.S."/>
            <person name="Maiti R."/>
            <person name="Amedeo P."/>
            <person name="Anderson M.J."/>
            <person name="Crabtree J."/>
            <person name="Silva J.C."/>
            <person name="Badger J.H."/>
            <person name="Albarraq A."/>
            <person name="Angiuoli S."/>
            <person name="Bussey H."/>
            <person name="Bowyer P."/>
            <person name="Cotty P.J."/>
            <person name="Dyer P.S."/>
            <person name="Egan A."/>
            <person name="Galens K."/>
            <person name="Fraser-Liggett C.M."/>
            <person name="Haas B.J."/>
            <person name="Inman J.M."/>
            <person name="Kent R."/>
            <person name="Lemieux S."/>
            <person name="Malavazi I."/>
            <person name="Orvis J."/>
            <person name="Roemer T."/>
            <person name="Ronning C.M."/>
            <person name="Sundaram J.P."/>
            <person name="Sutton G."/>
            <person name="Turner G."/>
            <person name="Venter J.C."/>
            <person name="White O.R."/>
            <person name="Whitty B.R."/>
            <person name="Youngman P."/>
            <person name="Wolfe K.H."/>
            <person name="Goldman G.H."/>
            <person name="Wortman J.R."/>
            <person name="Jiang B."/>
            <person name="Denning D.W."/>
            <person name="Nierman W.C."/>
        </authorList>
    </citation>
    <scope>NUCLEOTIDE SEQUENCE [LARGE SCALE GENOMIC DNA]</scope>
    <source>
        <strain evidence="3">ATCC 1007 / CBS 513.65 / DSM 816 / NCTC 3887 / NRRL 1</strain>
    </source>
</reference>
<evidence type="ECO:0000313" key="3">
    <source>
        <dbReference type="Proteomes" id="UP000006701"/>
    </source>
</evidence>
<dbReference type="PANTHER" id="PTHR36195:SF7">
    <property type="entry name" value="SECRETED THAUMATIN-LIKE PROTEIN CETA"/>
    <property type="match status" value="1"/>
</dbReference>
<dbReference type="EMBL" id="DS027056">
    <property type="protein sequence ID" value="EAW09538.1"/>
    <property type="molecule type" value="Genomic_DNA"/>
</dbReference>
<dbReference type="GeneID" id="4703142"/>
<dbReference type="PANTHER" id="PTHR36195">
    <property type="entry name" value="DOMAIN PROTEIN, PUTATIVE (AFU_ORTHOLOGUE AFUA_5G01990)-RELATED-RELATED"/>
    <property type="match status" value="1"/>
</dbReference>
<dbReference type="InterPro" id="IPR006771">
    <property type="entry name" value="CetA-like"/>
</dbReference>
<dbReference type="STRING" id="344612.A1CK64"/>
<dbReference type="Proteomes" id="UP000006701">
    <property type="component" value="Unassembled WGS sequence"/>
</dbReference>
<organism evidence="2 3">
    <name type="scientific">Aspergillus clavatus (strain ATCC 1007 / CBS 513.65 / DSM 816 / NCTC 3887 / NRRL 1 / QM 1276 / 107)</name>
    <dbReference type="NCBI Taxonomy" id="344612"/>
    <lineage>
        <taxon>Eukaryota</taxon>
        <taxon>Fungi</taxon>
        <taxon>Dikarya</taxon>
        <taxon>Ascomycota</taxon>
        <taxon>Pezizomycotina</taxon>
        <taxon>Eurotiomycetes</taxon>
        <taxon>Eurotiomycetidae</taxon>
        <taxon>Eurotiales</taxon>
        <taxon>Aspergillaceae</taxon>
        <taxon>Aspergillus</taxon>
        <taxon>Aspergillus subgen. Fumigati</taxon>
    </lineage>
</organism>
<dbReference type="HOGENOM" id="CLU_083650_2_1_1"/>
<dbReference type="KEGG" id="act:ACLA_037450"/>
<name>A1CK64_ASPCL</name>
<dbReference type="OMA" id="MMFTKTL"/>
<proteinExistence type="predicted"/>
<feature type="signal peptide" evidence="1">
    <location>
        <begin position="1"/>
        <end position="18"/>
    </location>
</feature>
<keyword evidence="1" id="KW-0732">Signal</keyword>
<dbReference type="AlphaFoldDB" id="A1CK64"/>
<evidence type="ECO:0000256" key="1">
    <source>
        <dbReference type="SAM" id="SignalP"/>
    </source>
</evidence>